<feature type="transmembrane region" description="Helical" evidence="1">
    <location>
        <begin position="296"/>
        <end position="319"/>
    </location>
</feature>
<evidence type="ECO:0000313" key="5">
    <source>
        <dbReference type="Proteomes" id="UP000629596"/>
    </source>
</evidence>
<accession>A0A3D8HHB5</accession>
<feature type="transmembrane region" description="Helical" evidence="1">
    <location>
        <begin position="142"/>
        <end position="160"/>
    </location>
</feature>
<protein>
    <submittedName>
        <fullName evidence="3">Sodium:proton antiporter</fullName>
    </submittedName>
</protein>
<dbReference type="AlphaFoldDB" id="A0A3D8HHB5"/>
<feature type="transmembrane region" description="Helical" evidence="1">
    <location>
        <begin position="225"/>
        <end position="242"/>
    </location>
</feature>
<proteinExistence type="predicted"/>
<reference evidence="2 5" key="2">
    <citation type="submission" date="2020-08" db="EMBL/GenBank/DDBJ databases">
        <title>Genome public.</title>
        <authorList>
            <person name="Liu C."/>
            <person name="Sun Q."/>
        </authorList>
    </citation>
    <scope>NUCLEOTIDE SEQUENCE [LARGE SCALE GENOMIC DNA]</scope>
    <source>
        <strain evidence="2 5">426_9</strain>
    </source>
</reference>
<evidence type="ECO:0000313" key="3">
    <source>
        <dbReference type="EMBL" id="RDU50062.1"/>
    </source>
</evidence>
<dbReference type="EMBL" id="QREV01000009">
    <property type="protein sequence ID" value="RDU50062.1"/>
    <property type="molecule type" value="Genomic_DNA"/>
</dbReference>
<feature type="transmembrane region" description="Helical" evidence="1">
    <location>
        <begin position="166"/>
        <end position="183"/>
    </location>
</feature>
<dbReference type="EMBL" id="JACRTI010000009">
    <property type="protein sequence ID" value="MBC8601196.1"/>
    <property type="molecule type" value="Genomic_DNA"/>
</dbReference>
<keyword evidence="1" id="KW-1133">Transmembrane helix</keyword>
<feature type="transmembrane region" description="Helical" evidence="1">
    <location>
        <begin position="254"/>
        <end position="276"/>
    </location>
</feature>
<keyword evidence="5" id="KW-1185">Reference proteome</keyword>
<dbReference type="Proteomes" id="UP000256321">
    <property type="component" value="Unassembled WGS sequence"/>
</dbReference>
<comment type="caution">
    <text evidence="3">The sequence shown here is derived from an EMBL/GenBank/DDBJ whole genome shotgun (WGS) entry which is preliminary data.</text>
</comment>
<feature type="transmembrane region" description="Helical" evidence="1">
    <location>
        <begin position="28"/>
        <end position="49"/>
    </location>
</feature>
<feature type="transmembrane region" description="Helical" evidence="1">
    <location>
        <begin position="195"/>
        <end position="213"/>
    </location>
</feature>
<dbReference type="Gene3D" id="1.20.1530.20">
    <property type="match status" value="1"/>
</dbReference>
<reference evidence="3 4" key="1">
    <citation type="submission" date="2018-07" db="EMBL/GenBank/DDBJ databases">
        <title>Parabacteroides acidifaciens nov. sp., isolated from human feces.</title>
        <authorList>
            <person name="Wang Y.J."/>
        </authorList>
    </citation>
    <scope>NUCLEOTIDE SEQUENCE [LARGE SCALE GENOMIC DNA]</scope>
    <source>
        <strain evidence="3 4">426-9</strain>
    </source>
</reference>
<feature type="transmembrane region" description="Helical" evidence="1">
    <location>
        <begin position="112"/>
        <end position="130"/>
    </location>
</feature>
<evidence type="ECO:0000313" key="2">
    <source>
        <dbReference type="EMBL" id="MBC8601196.1"/>
    </source>
</evidence>
<feature type="transmembrane region" description="Helical" evidence="1">
    <location>
        <begin position="360"/>
        <end position="382"/>
    </location>
</feature>
<feature type="transmembrane region" description="Helical" evidence="1">
    <location>
        <begin position="331"/>
        <end position="354"/>
    </location>
</feature>
<keyword evidence="1" id="KW-0472">Membrane</keyword>
<feature type="transmembrane region" description="Helical" evidence="1">
    <location>
        <begin position="69"/>
        <end position="92"/>
    </location>
</feature>
<evidence type="ECO:0000256" key="1">
    <source>
        <dbReference type="SAM" id="Phobius"/>
    </source>
</evidence>
<keyword evidence="1" id="KW-0812">Transmembrane</keyword>
<organism evidence="3 4">
    <name type="scientific">Parabacteroides acidifaciens</name>
    <dbReference type="NCBI Taxonomy" id="2290935"/>
    <lineage>
        <taxon>Bacteria</taxon>
        <taxon>Pseudomonadati</taxon>
        <taxon>Bacteroidota</taxon>
        <taxon>Bacteroidia</taxon>
        <taxon>Bacteroidales</taxon>
        <taxon>Tannerellaceae</taxon>
        <taxon>Parabacteroides</taxon>
    </lineage>
</organism>
<dbReference type="Proteomes" id="UP000629596">
    <property type="component" value="Unassembled WGS sequence"/>
</dbReference>
<dbReference type="RefSeq" id="WP_115498681.1">
    <property type="nucleotide sequence ID" value="NZ_JACRTI010000009.1"/>
</dbReference>
<sequence>MKKILLFSFFLMLGLVVSQFLPAMVGESYLSVKTVSNTLLYVCLAFIMINVGREFEMDKSRWRSYTEDYFIAMATAAFPWILVALYYMFVLLPDIYWSSGEAWKENLLLSRFAAPTSAGILFTMLAAAGLKSSWVYKKVQVLAIFDDLDTILLMIPLQIMMVGLRWQLGVIILIVMVLLVVGWKKMGSYNMRQDWKAILFYAVVTCGITQAVYLASKYLYGEDASIHIEVLLPAFVLGMVMRHKHIDTKIEHNVATAVSFLFMFLVGVSMPVFFGVDFAAQSAEATTITGAQPMMSWPVIILHVVIVSFLSNIGKLFPLFFYRERRKRERLALSIGMFTRGEVGAGIIFIALGYNLGGPALMISVLTIVFNLILTGIFVVWVEKLTRSAYELEKAGK</sequence>
<name>A0A3D8HHB5_9BACT</name>
<dbReference type="InterPro" id="IPR038770">
    <property type="entry name" value="Na+/solute_symporter_sf"/>
</dbReference>
<gene>
    <name evidence="3" type="ORF">DWU89_05715</name>
    <name evidence="2" type="ORF">H8784_05600</name>
</gene>
<evidence type="ECO:0000313" key="4">
    <source>
        <dbReference type="Proteomes" id="UP000256321"/>
    </source>
</evidence>